<keyword evidence="3" id="KW-1185">Reference proteome</keyword>
<sequence>MEFNEIFSSLNRLKKDIERQRRQRTLNRNKSRSRSTSPINNFKTENIPSRISKNLDLDCFSIPKSREELLRNYGSTAHHSKLKAYKIDATEILVGIIKKFLSRHLKVWKFISDFKGNITDSSRRTKHTKNETFESISFQDNSVSCQTNQSHEAKQKIKKSPSPLIFDIEEKEVKNMETPHLYQRESAKRLQTYNKEDYAWYTSPNRKNTDMSADLSPIPKVSMDISLDACFNLYEKLDFAVEKMKLGIFKDLKRIFCKQLVAEELWSIICSINLKNHKFSFEALLKYSLYAKKHKKKPSRTKSNVPSLNIKKILSRSSIRTRTQNEIKAPLTQSYRHGSRNNQGKTARFVYSNTVTSNDSIDYPASASSEDSEEWVRTKRTRKPAINHVRKKSSHDKNAEYNSPEEESGNLYHKLAPQKYFELTQSAQRYQRNNSGHIFTKQSESDIPDDYDICREPSCSVLIKPEKENNVHYGGLSGSENSFHSSSSPNRERKNTGSFAELSPTKLLSRSKPPISRNFQDFSSISKADYKSSPNLFYPSDFSSKGRNHQRVDTVSTLSLEHGTISMKSSKKYKSAFGKLEIIIKRGIKIRAFLKLYRNMFKMSSKPKKLQDAYDELSKFYDSKASFSKLANVIGQWVRKNKISAINAWRLETIHCHYKSELRDSSSSFYLFRTKASLKTFFDLIGKKITTNQQLFFNSISRLNNYEKSKAHSLLLLQRTMKLVYIRTLTDSFQSIINYVKYKQRLVKSAQLLIKNINKDIEFRLSVCFYHWISMAHFSN</sequence>
<evidence type="ECO:0000256" key="1">
    <source>
        <dbReference type="SAM" id="MobiDB-lite"/>
    </source>
</evidence>
<proteinExistence type="predicted"/>
<reference evidence="2" key="1">
    <citation type="submission" date="2021-09" db="EMBL/GenBank/DDBJ databases">
        <authorList>
            <consortium name="AG Swart"/>
            <person name="Singh M."/>
            <person name="Singh A."/>
            <person name="Seah K."/>
            <person name="Emmerich C."/>
        </authorList>
    </citation>
    <scope>NUCLEOTIDE SEQUENCE</scope>
    <source>
        <strain evidence="2">ATCC30299</strain>
    </source>
</reference>
<protein>
    <submittedName>
        <fullName evidence="2">Uncharacterized protein</fullName>
    </submittedName>
</protein>
<feature type="compositionally biased region" description="Basic residues" evidence="1">
    <location>
        <begin position="23"/>
        <end position="33"/>
    </location>
</feature>
<comment type="caution">
    <text evidence="2">The sequence shown here is derived from an EMBL/GenBank/DDBJ whole genome shotgun (WGS) entry which is preliminary data.</text>
</comment>
<evidence type="ECO:0000313" key="3">
    <source>
        <dbReference type="Proteomes" id="UP001162131"/>
    </source>
</evidence>
<organism evidence="2 3">
    <name type="scientific">Blepharisma stoltei</name>
    <dbReference type="NCBI Taxonomy" id="1481888"/>
    <lineage>
        <taxon>Eukaryota</taxon>
        <taxon>Sar</taxon>
        <taxon>Alveolata</taxon>
        <taxon>Ciliophora</taxon>
        <taxon>Postciliodesmatophora</taxon>
        <taxon>Heterotrichea</taxon>
        <taxon>Heterotrichida</taxon>
        <taxon>Blepharismidae</taxon>
        <taxon>Blepharisma</taxon>
    </lineage>
</organism>
<feature type="compositionally biased region" description="Low complexity" evidence="1">
    <location>
        <begin position="478"/>
        <end position="488"/>
    </location>
</feature>
<feature type="compositionally biased region" description="Polar residues" evidence="1">
    <location>
        <begin position="34"/>
        <end position="45"/>
    </location>
</feature>
<feature type="region of interest" description="Disordered" evidence="1">
    <location>
        <begin position="386"/>
        <end position="410"/>
    </location>
</feature>
<feature type="region of interest" description="Disordered" evidence="1">
    <location>
        <begin position="472"/>
        <end position="514"/>
    </location>
</feature>
<dbReference type="Proteomes" id="UP001162131">
    <property type="component" value="Unassembled WGS sequence"/>
</dbReference>
<feature type="region of interest" description="Disordered" evidence="1">
    <location>
        <begin position="23"/>
        <end position="45"/>
    </location>
</feature>
<gene>
    <name evidence="2" type="ORF">BSTOLATCC_MIC28573</name>
</gene>
<evidence type="ECO:0000313" key="2">
    <source>
        <dbReference type="EMBL" id="CAG9321286.1"/>
    </source>
</evidence>
<dbReference type="EMBL" id="CAJZBQ010000028">
    <property type="protein sequence ID" value="CAG9321286.1"/>
    <property type="molecule type" value="Genomic_DNA"/>
</dbReference>
<accession>A0AAU9J6F3</accession>
<name>A0AAU9J6F3_9CILI</name>
<dbReference type="AlphaFoldDB" id="A0AAU9J6F3"/>